<sequence>MLIRGLWGQRMGPGERHAMTAPVSFRITMASLSQFKGSQRTSIFVEFQDKSLLLCSLIPEKIEQQVVDMTFLEGEPVVLRSIGSNTIDLLGNYISQGKEDDEEEDIGFQSIDELDETLAEDKEKEVVEVGEEDDDDQPYSIIHDLSLEQHIDQTPPKEKTLSVQNKTDKRKAKRANKKLQKKGINIKMKSRNIKSAPKKSNELHKKSTESPRKSTKSPKKSTESSKKSTELPKEKAHLPKSNIESTKKNAGSSKKKTDSSKKTVASPKKSDKQFKKKAELAKKDVQPSNAKIMIEKLPKDNHHDLPPVVKEASKSNIKAKGKQNPIEETVDKKQVNKEPVIQEQTSPVKETSNPKEKEVTVKLETTDKVAIDTTIIGKSSERKDEEKVIPVSTDSTQSIQSHSRYPKRRATAESVEKIKMLAKADLLALSDIRREKERKKKRNSSHQSSASKRIKLSN</sequence>
<evidence type="ECO:0000313" key="3">
    <source>
        <dbReference type="EMBL" id="OBZ86579.1"/>
    </source>
</evidence>
<dbReference type="Gene3D" id="2.60.120.340">
    <property type="entry name" value="Nucleoplasmin core domain"/>
    <property type="match status" value="1"/>
</dbReference>
<feature type="compositionally biased region" description="Polar residues" evidence="1">
    <location>
        <begin position="242"/>
        <end position="251"/>
    </location>
</feature>
<feature type="compositionally biased region" description="Basic residues" evidence="1">
    <location>
        <begin position="168"/>
        <end position="181"/>
    </location>
</feature>
<comment type="caution">
    <text evidence="3">The sequence shown here is derived from an EMBL/GenBank/DDBJ whole genome shotgun (WGS) entry which is preliminary data.</text>
</comment>
<evidence type="ECO:0000313" key="4">
    <source>
        <dbReference type="Proteomes" id="UP000093000"/>
    </source>
</evidence>
<feature type="region of interest" description="Disordered" evidence="1">
    <location>
        <begin position="429"/>
        <end position="458"/>
    </location>
</feature>
<feature type="compositionally biased region" description="Basic and acidic residues" evidence="1">
    <location>
        <begin position="293"/>
        <end position="305"/>
    </location>
</feature>
<dbReference type="EMBL" id="LUGH01000288">
    <property type="protein sequence ID" value="OBZ86579.1"/>
    <property type="molecule type" value="Genomic_DNA"/>
</dbReference>
<dbReference type="Pfam" id="PF17800">
    <property type="entry name" value="NPL"/>
    <property type="match status" value="1"/>
</dbReference>
<evidence type="ECO:0000256" key="1">
    <source>
        <dbReference type="SAM" id="MobiDB-lite"/>
    </source>
</evidence>
<dbReference type="AlphaFoldDB" id="A0A1C7NCU9"/>
<feature type="compositionally biased region" description="Basic and acidic residues" evidence="1">
    <location>
        <begin position="268"/>
        <end position="285"/>
    </location>
</feature>
<accession>A0A1C7NCU9</accession>
<feature type="domain" description="Nucleoplasmin-like" evidence="2">
    <location>
        <begin position="6"/>
        <end position="94"/>
    </location>
</feature>
<feature type="region of interest" description="Disordered" evidence="1">
    <location>
        <begin position="147"/>
        <end position="360"/>
    </location>
</feature>
<gene>
    <name evidence="3" type="ORF">A0J61_05375</name>
</gene>
<dbReference type="InParanoid" id="A0A1C7NCU9"/>
<name>A0A1C7NCU9_9FUNG</name>
<dbReference type="STRING" id="101091.A0A1C7NCU9"/>
<dbReference type="InterPro" id="IPR041232">
    <property type="entry name" value="NPL"/>
</dbReference>
<protein>
    <recommendedName>
        <fullName evidence="2">Nucleoplasmin-like domain-containing protein</fullName>
    </recommendedName>
</protein>
<feature type="compositionally biased region" description="Basic and acidic residues" evidence="1">
    <location>
        <begin position="379"/>
        <end position="388"/>
    </location>
</feature>
<dbReference type="Proteomes" id="UP000093000">
    <property type="component" value="Unassembled WGS sequence"/>
</dbReference>
<proteinExistence type="predicted"/>
<feature type="compositionally biased region" description="Basic and acidic residues" evidence="1">
    <location>
        <begin position="220"/>
        <end position="237"/>
    </location>
</feature>
<feature type="region of interest" description="Disordered" evidence="1">
    <location>
        <begin position="375"/>
        <end position="413"/>
    </location>
</feature>
<reference evidence="3 4" key="1">
    <citation type="submission" date="2016-03" db="EMBL/GenBank/DDBJ databases">
        <title>Choanephora cucurbitarum.</title>
        <authorList>
            <person name="Min B."/>
            <person name="Park H."/>
            <person name="Park J.-H."/>
            <person name="Shin H.-D."/>
            <person name="Choi I.-G."/>
        </authorList>
    </citation>
    <scope>NUCLEOTIDE SEQUENCE [LARGE SCALE GENOMIC DNA]</scope>
    <source>
        <strain evidence="3 4">KUS-F28377</strain>
    </source>
</reference>
<dbReference type="OrthoDB" id="1902587at2759"/>
<feature type="compositionally biased region" description="Polar residues" evidence="1">
    <location>
        <begin position="392"/>
        <end position="403"/>
    </location>
</feature>
<evidence type="ECO:0000259" key="2">
    <source>
        <dbReference type="Pfam" id="PF17800"/>
    </source>
</evidence>
<feature type="compositionally biased region" description="Basic and acidic residues" evidence="1">
    <location>
        <begin position="199"/>
        <end position="212"/>
    </location>
</feature>
<feature type="compositionally biased region" description="Polar residues" evidence="1">
    <location>
        <begin position="342"/>
        <end position="351"/>
    </location>
</feature>
<organism evidence="3 4">
    <name type="scientific">Choanephora cucurbitarum</name>
    <dbReference type="NCBI Taxonomy" id="101091"/>
    <lineage>
        <taxon>Eukaryota</taxon>
        <taxon>Fungi</taxon>
        <taxon>Fungi incertae sedis</taxon>
        <taxon>Mucoromycota</taxon>
        <taxon>Mucoromycotina</taxon>
        <taxon>Mucoromycetes</taxon>
        <taxon>Mucorales</taxon>
        <taxon>Mucorineae</taxon>
        <taxon>Choanephoraceae</taxon>
        <taxon>Choanephoroideae</taxon>
        <taxon>Choanephora</taxon>
    </lineage>
</organism>
<keyword evidence="4" id="KW-1185">Reference proteome</keyword>
<feature type="compositionally biased region" description="Basic and acidic residues" evidence="1">
    <location>
        <begin position="147"/>
        <end position="160"/>
    </location>
</feature>